<name>A0A9J5Z2N0_SOLCO</name>
<organism evidence="1 2">
    <name type="scientific">Solanum commersonii</name>
    <name type="common">Commerson's wild potato</name>
    <name type="synonym">Commerson's nightshade</name>
    <dbReference type="NCBI Taxonomy" id="4109"/>
    <lineage>
        <taxon>Eukaryota</taxon>
        <taxon>Viridiplantae</taxon>
        <taxon>Streptophyta</taxon>
        <taxon>Embryophyta</taxon>
        <taxon>Tracheophyta</taxon>
        <taxon>Spermatophyta</taxon>
        <taxon>Magnoliopsida</taxon>
        <taxon>eudicotyledons</taxon>
        <taxon>Gunneridae</taxon>
        <taxon>Pentapetalae</taxon>
        <taxon>asterids</taxon>
        <taxon>lamiids</taxon>
        <taxon>Solanales</taxon>
        <taxon>Solanaceae</taxon>
        <taxon>Solanoideae</taxon>
        <taxon>Solaneae</taxon>
        <taxon>Solanum</taxon>
    </lineage>
</organism>
<comment type="caution">
    <text evidence="1">The sequence shown here is derived from an EMBL/GenBank/DDBJ whole genome shotgun (WGS) entry which is preliminary data.</text>
</comment>
<evidence type="ECO:0000313" key="1">
    <source>
        <dbReference type="EMBL" id="KAG5607203.1"/>
    </source>
</evidence>
<gene>
    <name evidence="1" type="ORF">H5410_028695</name>
</gene>
<evidence type="ECO:0000313" key="2">
    <source>
        <dbReference type="Proteomes" id="UP000824120"/>
    </source>
</evidence>
<protein>
    <submittedName>
        <fullName evidence="1">Uncharacterized protein</fullName>
    </submittedName>
</protein>
<dbReference type="AlphaFoldDB" id="A0A9J5Z2N0"/>
<keyword evidence="2" id="KW-1185">Reference proteome</keyword>
<reference evidence="1 2" key="1">
    <citation type="submission" date="2020-09" db="EMBL/GenBank/DDBJ databases">
        <title>De no assembly of potato wild relative species, Solanum commersonii.</title>
        <authorList>
            <person name="Cho K."/>
        </authorList>
    </citation>
    <scope>NUCLEOTIDE SEQUENCE [LARGE SCALE GENOMIC DNA]</scope>
    <source>
        <strain evidence="1">LZ3.2</strain>
        <tissue evidence="1">Leaf</tissue>
    </source>
</reference>
<dbReference type="EMBL" id="JACXVP010000005">
    <property type="protein sequence ID" value="KAG5607203.1"/>
    <property type="molecule type" value="Genomic_DNA"/>
</dbReference>
<proteinExistence type="predicted"/>
<sequence length="107" mass="12764">MHLIETVCRRFLWPAGGLNITDILVWNKAAILKHYSNLCKTEDKLWIQWVHILWKRKAIWEVTIKRASWILPRNHHGGRQGISRTAMGWTEKLDWVRTHAYGRKHTN</sequence>
<dbReference type="Proteomes" id="UP000824120">
    <property type="component" value="Chromosome 5"/>
</dbReference>
<dbReference type="OrthoDB" id="1305421at2759"/>
<accession>A0A9J5Z2N0</accession>